<accession>A0A7S2L8X6</accession>
<evidence type="ECO:0000256" key="1">
    <source>
        <dbReference type="SAM" id="MobiDB-lite"/>
    </source>
</evidence>
<protein>
    <recommendedName>
        <fullName evidence="2">MULE transposase domain-containing protein</fullName>
    </recommendedName>
</protein>
<proteinExistence type="predicted"/>
<feature type="domain" description="MULE transposase" evidence="2">
    <location>
        <begin position="343"/>
        <end position="437"/>
    </location>
</feature>
<dbReference type="Pfam" id="PF10551">
    <property type="entry name" value="MULE"/>
    <property type="match status" value="1"/>
</dbReference>
<feature type="region of interest" description="Disordered" evidence="1">
    <location>
        <begin position="1"/>
        <end position="103"/>
    </location>
</feature>
<dbReference type="EMBL" id="HBGZ01013631">
    <property type="protein sequence ID" value="CAD9599346.1"/>
    <property type="molecule type" value="Transcribed_RNA"/>
</dbReference>
<name>A0A7S2L8X6_9STRA</name>
<feature type="compositionally biased region" description="Polar residues" evidence="1">
    <location>
        <begin position="16"/>
        <end position="31"/>
    </location>
</feature>
<gene>
    <name evidence="3" type="ORF">SMAR0320_LOCUS9765</name>
</gene>
<sequence length="662" mass="74580">MNNRSPLNYAGMKKSVPSNNTASSIRGSNGHFSYPPAPLGPLGYYHPTPAGMKTPHGVSPQYDEDVPPPPSGALRTLNPNIPLDRKPPAHRKPSANLNGKKSTEDWDEIKAQSDVLAAELNVPSASSAKSKVKVKFVKRGAATTDQLCQEYPKSITSGEMVFTKKHERVSSATYVCKTNRSTGCGCKVKLSEYGKMDVDGEHVPACIAKQRREDPPAIGLFNAPQDIRENMKMFVDREALADMKTSPSDIVRKCFDHFNEKFGKNWCGLQRGEIINRVHNTRRNVAGMGGGAKFKLMSELMASGSKSMMRFESSYFNGETREEVMGFSHPLLSSVLKRPTQVMVDCTFSCVPKPYYQFLIIMAFDSAYDVYVPCYYVLMSNKTERCYEEAFGLIIKDLEGKFKPDCIGIDFEHAFINTVRKCFPKALIVGCFFHFKQANRKKLQELGFPEEVISHIMSWGVLDLITVLPKSDIKTIDSKGVLFVAMLIESGEGAAPIEVEDGDPIPVQEWFSSAEGKEMMTGFWKYFSKQWLKKKGMIDLLNRSSDSEEDFQLHGRTNCALECMNRKLNEWYPKAHPSLLSFAKGLEDHMDEEVSRYTEYMDKNHKRKHAAINFPQIPDEYDDWSPGMVNVSLDEDVAAARLRSVKKRKCKSSLLKSRKRSR</sequence>
<organism evidence="3">
    <name type="scientific">Skeletonema marinoi</name>
    <dbReference type="NCBI Taxonomy" id="267567"/>
    <lineage>
        <taxon>Eukaryota</taxon>
        <taxon>Sar</taxon>
        <taxon>Stramenopiles</taxon>
        <taxon>Ochrophyta</taxon>
        <taxon>Bacillariophyta</taxon>
        <taxon>Coscinodiscophyceae</taxon>
        <taxon>Thalassiosirophycidae</taxon>
        <taxon>Thalassiosirales</taxon>
        <taxon>Skeletonemataceae</taxon>
        <taxon>Skeletonema</taxon>
        <taxon>Skeletonema marinoi-dohrnii complex</taxon>
    </lineage>
</organism>
<reference evidence="3" key="1">
    <citation type="submission" date="2021-01" db="EMBL/GenBank/DDBJ databases">
        <authorList>
            <person name="Corre E."/>
            <person name="Pelletier E."/>
            <person name="Niang G."/>
            <person name="Scheremetjew M."/>
            <person name="Finn R."/>
            <person name="Kale V."/>
            <person name="Holt S."/>
            <person name="Cochrane G."/>
            <person name="Meng A."/>
            <person name="Brown T."/>
            <person name="Cohen L."/>
        </authorList>
    </citation>
    <scope>NUCLEOTIDE SEQUENCE</scope>
    <source>
        <strain evidence="3">SM1012Den-03</strain>
    </source>
</reference>
<dbReference type="InterPro" id="IPR018289">
    <property type="entry name" value="MULE_transposase_dom"/>
</dbReference>
<evidence type="ECO:0000313" key="3">
    <source>
        <dbReference type="EMBL" id="CAD9599346.1"/>
    </source>
</evidence>
<evidence type="ECO:0000259" key="2">
    <source>
        <dbReference type="Pfam" id="PF10551"/>
    </source>
</evidence>
<dbReference type="AlphaFoldDB" id="A0A7S2L8X6"/>